<keyword evidence="7" id="KW-0472">Membrane</keyword>
<evidence type="ECO:0000256" key="7">
    <source>
        <dbReference type="RuleBase" id="RU365103"/>
    </source>
</evidence>
<keyword evidence="7" id="KW-0448">Lipopolysaccharide biosynthesis</keyword>
<dbReference type="Proteomes" id="UP000619838">
    <property type="component" value="Unassembled WGS sequence"/>
</dbReference>
<evidence type="ECO:0000256" key="2">
    <source>
        <dbReference type="ARBA" id="ARBA00012621"/>
    </source>
</evidence>
<evidence type="ECO:0000256" key="6">
    <source>
        <dbReference type="ARBA" id="ARBA00049183"/>
    </source>
</evidence>
<comment type="subcellular location">
    <subcellularLocation>
        <location evidence="7">Cell membrane</location>
    </subcellularLocation>
</comment>
<feature type="domain" description="3-deoxy-D-manno-octulosonic-acid transferase N-terminal" evidence="8">
    <location>
        <begin position="51"/>
        <end position="214"/>
    </location>
</feature>
<name>A0ABR9XRI1_9CHLB</name>
<keyword evidence="10" id="KW-1185">Reference proteome</keyword>
<keyword evidence="7" id="KW-0812">Transmembrane</keyword>
<organism evidence="9 10">
    <name type="scientific">Prosthecochloris ethylica</name>
    <dbReference type="NCBI Taxonomy" id="2743976"/>
    <lineage>
        <taxon>Bacteria</taxon>
        <taxon>Pseudomonadati</taxon>
        <taxon>Chlorobiota</taxon>
        <taxon>Chlorobiia</taxon>
        <taxon>Chlorobiales</taxon>
        <taxon>Chlorobiaceae</taxon>
        <taxon>Prosthecochloris</taxon>
    </lineage>
</organism>
<sequence length="425" mass="47022">MKAFAVFYNICIPVIAAAARIAAVVSPRLRTWFRVRTALFDELERSVVTAGSRGPTIWFHAASAGEFEQARPLIGSLKTSVPDCRIVVTFQSPSGYDLRRNYPDADLVVYHPADTLRNARRFVRLVQPDAVVVMRYDFWFNHLACAERSGAALILAGAVLRNGSIYQKPVVQTVYRRIFSLFDRIYTVSDTDKERFEESFGLSGVVTAGDPRCDQVMQRKNSASISGNLKTACANRTVLVAGSTWKADEDILLPALNGWRGEITVIIVPHETDTGNIRRLERELQERNLSYSLFSQGIDDAFSPGNILVVDTRGMLAELYSIASIAYVGGGFGINVHNTLEPAVYAIPVLFGPNHQNSREAGELIEAGGAMEITSSNDLRQRLRSLVRDPSERRRTGDRAGRFVTERLGATAMICSGILEEVDSR</sequence>
<dbReference type="Gene3D" id="3.40.50.2000">
    <property type="entry name" value="Glycogen Phosphorylase B"/>
    <property type="match status" value="1"/>
</dbReference>
<dbReference type="Gene3D" id="3.40.50.11720">
    <property type="entry name" value="3-Deoxy-D-manno-octulosonic-acid transferase, N-terminal domain"/>
    <property type="match status" value="1"/>
</dbReference>
<dbReference type="InterPro" id="IPR039901">
    <property type="entry name" value="Kdotransferase"/>
</dbReference>
<dbReference type="Pfam" id="PF04413">
    <property type="entry name" value="Glycos_transf_N"/>
    <property type="match status" value="1"/>
</dbReference>
<dbReference type="PANTHER" id="PTHR42755:SF1">
    <property type="entry name" value="3-DEOXY-D-MANNO-OCTULOSONIC ACID TRANSFERASE, MITOCHONDRIAL-RELATED"/>
    <property type="match status" value="1"/>
</dbReference>
<gene>
    <name evidence="9" type="ORF">INT08_05605</name>
</gene>
<evidence type="ECO:0000313" key="10">
    <source>
        <dbReference type="Proteomes" id="UP000619838"/>
    </source>
</evidence>
<protein>
    <recommendedName>
        <fullName evidence="3 7">3-deoxy-D-manno-octulosonic acid transferase</fullName>
        <shortName evidence="7">Kdo transferase</shortName>
        <ecNumber evidence="2 7">2.4.99.12</ecNumber>
    </recommendedName>
    <alternativeName>
        <fullName evidence="5 7">Lipid IV(A) 3-deoxy-D-manno-octulosonic acid transferase</fullName>
    </alternativeName>
</protein>
<dbReference type="RefSeq" id="WP_175187425.1">
    <property type="nucleotide sequence ID" value="NZ_JABVZQ010000008.1"/>
</dbReference>
<keyword evidence="7" id="KW-1133">Transmembrane helix</keyword>
<evidence type="ECO:0000256" key="3">
    <source>
        <dbReference type="ARBA" id="ARBA00019077"/>
    </source>
</evidence>
<keyword evidence="7" id="KW-1003">Cell membrane</keyword>
<evidence type="ECO:0000256" key="4">
    <source>
        <dbReference type="ARBA" id="ARBA00022679"/>
    </source>
</evidence>
<dbReference type="EMBL" id="JADGII010000007">
    <property type="protein sequence ID" value="MBF0636651.1"/>
    <property type="molecule type" value="Genomic_DNA"/>
</dbReference>
<evidence type="ECO:0000313" key="9">
    <source>
        <dbReference type="EMBL" id="MBF0636651.1"/>
    </source>
</evidence>
<comment type="catalytic activity">
    <reaction evidence="6 7">
        <text>lipid IVA (E. coli) + CMP-3-deoxy-beta-D-manno-octulosonate = alpha-Kdo-(2-&gt;6)-lipid IVA (E. coli) + CMP + H(+)</text>
        <dbReference type="Rhea" id="RHEA:28066"/>
        <dbReference type="ChEBI" id="CHEBI:15378"/>
        <dbReference type="ChEBI" id="CHEBI:58603"/>
        <dbReference type="ChEBI" id="CHEBI:60364"/>
        <dbReference type="ChEBI" id="CHEBI:60377"/>
        <dbReference type="ChEBI" id="CHEBI:85987"/>
        <dbReference type="EC" id="2.4.99.12"/>
    </reaction>
</comment>
<comment type="caution">
    <text evidence="9">The sequence shown here is derived from an EMBL/GenBank/DDBJ whole genome shotgun (WGS) entry which is preliminary data.</text>
</comment>
<reference evidence="9 10" key="1">
    <citation type="journal article" date="2020" name="Microorganisms">
        <title>Simultaneous Genome Sequencing of Prosthecochloris ethylica and Desulfuromonas acetoxidans within a Syntrophic Mixture Reveals Unique Pili and Protein Interactions.</title>
        <authorList>
            <person name="Kyndt J.A."/>
            <person name="Van Beeumen J.J."/>
            <person name="Meyer T.E."/>
        </authorList>
    </citation>
    <scope>NUCLEOTIDE SEQUENCE [LARGE SCALE GENOMIC DNA]</scope>
    <source>
        <strain evidence="9 10">N3</strain>
    </source>
</reference>
<dbReference type="InterPro" id="IPR007507">
    <property type="entry name" value="Glycos_transf_N"/>
</dbReference>
<comment type="pathway">
    <text evidence="1 7">Bacterial outer membrane biogenesis; LPS core biosynthesis.</text>
</comment>
<proteinExistence type="inferred from homology"/>
<dbReference type="InterPro" id="IPR038107">
    <property type="entry name" value="Glycos_transf_N_sf"/>
</dbReference>
<dbReference type="EC" id="2.4.99.12" evidence="2 7"/>
<evidence type="ECO:0000256" key="5">
    <source>
        <dbReference type="ARBA" id="ARBA00031445"/>
    </source>
</evidence>
<dbReference type="SUPFAM" id="SSF53756">
    <property type="entry name" value="UDP-Glycosyltransferase/glycogen phosphorylase"/>
    <property type="match status" value="1"/>
</dbReference>
<comment type="function">
    <text evidence="7">Involved in lipopolysaccharide (LPS) biosynthesis. Catalyzes the transfer of 3-deoxy-D-manno-octulosonate (Kdo) residue(s) from CMP-Kdo to lipid IV(A), the tetraacyldisaccharide-1,4'-bisphosphate precursor of lipid A.</text>
</comment>
<dbReference type="GO" id="GO:0016740">
    <property type="term" value="F:transferase activity"/>
    <property type="evidence" value="ECO:0007669"/>
    <property type="project" value="UniProtKB-KW"/>
</dbReference>
<dbReference type="PANTHER" id="PTHR42755">
    <property type="entry name" value="3-DEOXY-MANNO-OCTULOSONATE CYTIDYLYLTRANSFERASE"/>
    <property type="match status" value="1"/>
</dbReference>
<evidence type="ECO:0000256" key="1">
    <source>
        <dbReference type="ARBA" id="ARBA00004713"/>
    </source>
</evidence>
<accession>A0ABR9XRI1</accession>
<feature type="transmembrane region" description="Helical" evidence="7">
    <location>
        <begin position="6"/>
        <end position="26"/>
    </location>
</feature>
<comment type="similarity">
    <text evidence="7">Belongs to the glycosyltransferase group 1 family.</text>
</comment>
<keyword evidence="4 7" id="KW-0808">Transferase</keyword>
<evidence type="ECO:0000259" key="8">
    <source>
        <dbReference type="Pfam" id="PF04413"/>
    </source>
</evidence>